<feature type="chain" id="PRO_5012346427" evidence="1">
    <location>
        <begin position="27"/>
        <end position="180"/>
    </location>
</feature>
<comment type="caution">
    <text evidence="2">The sequence shown here is derived from an EMBL/GenBank/DDBJ whole genome shotgun (WGS) entry which is preliminary data.</text>
</comment>
<dbReference type="RefSeq" id="WP_075726782.1">
    <property type="nucleotide sequence ID" value="NZ_LTDM01000026.1"/>
</dbReference>
<accession>A0A1U7M574</accession>
<sequence length="180" mass="19992">MKKILSGLLALVMLFGVIAPVGAVYAQDNQDKTDIEVQEALLEEELKFYFEEVGYFNEENEYIVTNPELLEKRIENGDEVAKDLYELNLAYTSDYGDEYQTYGQIDYGYCILRDYFGVYADLISGKLIDSFVGYVQGKAWSAAAKLLIKATGAVASKANIVIMAGQIAVAAYNCRGELAK</sequence>
<proteinExistence type="predicted"/>
<gene>
    <name evidence="2" type="ORF">TICRE_15440</name>
</gene>
<dbReference type="Proteomes" id="UP000186112">
    <property type="component" value="Unassembled WGS sequence"/>
</dbReference>
<evidence type="ECO:0000313" key="3">
    <source>
        <dbReference type="Proteomes" id="UP000186112"/>
    </source>
</evidence>
<evidence type="ECO:0000313" key="2">
    <source>
        <dbReference type="EMBL" id="OLS02463.1"/>
    </source>
</evidence>
<dbReference type="OrthoDB" id="3035047at2"/>
<evidence type="ECO:0000256" key="1">
    <source>
        <dbReference type="SAM" id="SignalP"/>
    </source>
</evidence>
<keyword evidence="3" id="KW-1185">Reference proteome</keyword>
<protein>
    <submittedName>
        <fullName evidence="2">Uncharacterized protein</fullName>
    </submittedName>
</protein>
<dbReference type="EMBL" id="LTDM01000026">
    <property type="protein sequence ID" value="OLS02463.1"/>
    <property type="molecule type" value="Genomic_DNA"/>
</dbReference>
<name>A0A1U7M574_TISCR</name>
<feature type="signal peptide" evidence="1">
    <location>
        <begin position="1"/>
        <end position="26"/>
    </location>
</feature>
<reference evidence="2 3" key="1">
    <citation type="submission" date="2016-02" db="EMBL/GenBank/DDBJ databases">
        <title>Genome sequence of Tissierella creatinophila DSM 6911.</title>
        <authorList>
            <person name="Poehlein A."/>
            <person name="Daniel R."/>
        </authorList>
    </citation>
    <scope>NUCLEOTIDE SEQUENCE [LARGE SCALE GENOMIC DNA]</scope>
    <source>
        <strain evidence="2 3">DSM 6911</strain>
    </source>
</reference>
<organism evidence="2 3">
    <name type="scientific">Tissierella creatinophila DSM 6911</name>
    <dbReference type="NCBI Taxonomy" id="1123403"/>
    <lineage>
        <taxon>Bacteria</taxon>
        <taxon>Bacillati</taxon>
        <taxon>Bacillota</taxon>
        <taxon>Tissierellia</taxon>
        <taxon>Tissierellales</taxon>
        <taxon>Tissierellaceae</taxon>
        <taxon>Tissierella</taxon>
    </lineage>
</organism>
<keyword evidence="1" id="KW-0732">Signal</keyword>
<dbReference type="AlphaFoldDB" id="A0A1U7M574"/>